<gene>
    <name evidence="1" type="ORF">FHS39_004912</name>
</gene>
<proteinExistence type="predicted"/>
<evidence type="ECO:0000313" key="2">
    <source>
        <dbReference type="Proteomes" id="UP000556084"/>
    </source>
</evidence>
<reference evidence="1 2" key="1">
    <citation type="submission" date="2020-08" db="EMBL/GenBank/DDBJ databases">
        <title>Genomic Encyclopedia of Type Strains, Phase III (KMG-III): the genomes of soil and plant-associated and newly described type strains.</title>
        <authorList>
            <person name="Whitman W."/>
        </authorList>
    </citation>
    <scope>NUCLEOTIDE SEQUENCE [LARGE SCALE GENOMIC DNA]</scope>
    <source>
        <strain evidence="1 2">CECT 3266</strain>
    </source>
</reference>
<protein>
    <submittedName>
        <fullName evidence="1">Uncharacterized protein</fullName>
    </submittedName>
</protein>
<comment type="caution">
    <text evidence="1">The sequence shown here is derived from an EMBL/GenBank/DDBJ whole genome shotgun (WGS) entry which is preliminary data.</text>
</comment>
<sequence>MTGTQWCSWHQGPTAQPVLMAVDHGDHVAVNVYACPPCAAAHQTHVNAPSKSGVVTPTGET</sequence>
<dbReference type="AlphaFoldDB" id="A0A7W7PNR7"/>
<accession>A0A7W7PNR7</accession>
<evidence type="ECO:0000313" key="1">
    <source>
        <dbReference type="EMBL" id="MBB4895833.1"/>
    </source>
</evidence>
<dbReference type="RefSeq" id="WP_184351632.1">
    <property type="nucleotide sequence ID" value="NZ_JACHJH010000009.1"/>
</dbReference>
<dbReference type="Proteomes" id="UP000556084">
    <property type="component" value="Unassembled WGS sequence"/>
</dbReference>
<organism evidence="1 2">
    <name type="scientific">Streptomyces olivoverticillatus</name>
    <dbReference type="NCBI Taxonomy" id="66427"/>
    <lineage>
        <taxon>Bacteria</taxon>
        <taxon>Bacillati</taxon>
        <taxon>Actinomycetota</taxon>
        <taxon>Actinomycetes</taxon>
        <taxon>Kitasatosporales</taxon>
        <taxon>Streptomycetaceae</taxon>
        <taxon>Streptomyces</taxon>
    </lineage>
</organism>
<name>A0A7W7PNR7_9ACTN</name>
<keyword evidence="2" id="KW-1185">Reference proteome</keyword>
<dbReference type="EMBL" id="JACHJH010000009">
    <property type="protein sequence ID" value="MBB4895833.1"/>
    <property type="molecule type" value="Genomic_DNA"/>
</dbReference>